<protein>
    <submittedName>
        <fullName evidence="2">Uncharacterized protein</fullName>
    </submittedName>
</protein>
<keyword evidence="1" id="KW-0472">Membrane</keyword>
<feature type="transmembrane region" description="Helical" evidence="1">
    <location>
        <begin position="9"/>
        <end position="28"/>
    </location>
</feature>
<name>F0ZWQ2_DICPU</name>
<dbReference type="OMA" id="YISIGEY"/>
<dbReference type="PANTHER" id="PTHR13304:SF0">
    <property type="entry name" value="GLYCOSYLPHOSPHATIDYLINOSITOL ANCHOR ATTACHMENT 1 PROTEIN"/>
    <property type="match status" value="1"/>
</dbReference>
<dbReference type="GO" id="GO:0042765">
    <property type="term" value="C:GPI-anchor transamidase complex"/>
    <property type="evidence" value="ECO:0000318"/>
    <property type="project" value="GO_Central"/>
</dbReference>
<dbReference type="GeneID" id="10505593"/>
<dbReference type="InParanoid" id="F0ZWQ2"/>
<feature type="transmembrane region" description="Helical" evidence="1">
    <location>
        <begin position="659"/>
        <end position="682"/>
    </location>
</feature>
<dbReference type="FunCoup" id="F0ZWQ2">
    <property type="interactions" value="408"/>
</dbReference>
<evidence type="ECO:0000313" key="3">
    <source>
        <dbReference type="Proteomes" id="UP000001064"/>
    </source>
</evidence>
<dbReference type="EMBL" id="GL871241">
    <property type="protein sequence ID" value="EGC31617.1"/>
    <property type="molecule type" value="Genomic_DNA"/>
</dbReference>
<reference evidence="3" key="1">
    <citation type="journal article" date="2011" name="Genome Biol.">
        <title>Comparative genomics of the social amoebae Dictyostelium discoideum and Dictyostelium purpureum.</title>
        <authorList>
            <consortium name="US DOE Joint Genome Institute (JGI-PGF)"/>
            <person name="Sucgang R."/>
            <person name="Kuo A."/>
            <person name="Tian X."/>
            <person name="Salerno W."/>
            <person name="Parikh A."/>
            <person name="Feasley C.L."/>
            <person name="Dalin E."/>
            <person name="Tu H."/>
            <person name="Huang E."/>
            <person name="Barry K."/>
            <person name="Lindquist E."/>
            <person name="Shapiro H."/>
            <person name="Bruce D."/>
            <person name="Schmutz J."/>
            <person name="Salamov A."/>
            <person name="Fey P."/>
            <person name="Gaudet P."/>
            <person name="Anjard C."/>
            <person name="Babu M.M."/>
            <person name="Basu S."/>
            <person name="Bushmanova Y."/>
            <person name="van der Wel H."/>
            <person name="Katoh-Kurasawa M."/>
            <person name="Dinh C."/>
            <person name="Coutinho P.M."/>
            <person name="Saito T."/>
            <person name="Elias M."/>
            <person name="Schaap P."/>
            <person name="Kay R.R."/>
            <person name="Henrissat B."/>
            <person name="Eichinger L."/>
            <person name="Rivero F."/>
            <person name="Putnam N.H."/>
            <person name="West C.M."/>
            <person name="Loomis W.F."/>
            <person name="Chisholm R.L."/>
            <person name="Shaulsky G."/>
            <person name="Strassmann J.E."/>
            <person name="Queller D.C."/>
            <person name="Kuspa A."/>
            <person name="Grigoriev I.V."/>
        </authorList>
    </citation>
    <scope>NUCLEOTIDE SEQUENCE [LARGE SCALE GENOMIC DNA]</scope>
    <source>
        <strain evidence="3">QSDP1</strain>
    </source>
</reference>
<dbReference type="eggNOG" id="KOG3566">
    <property type="taxonomic scope" value="Eukaryota"/>
</dbReference>
<accession>F0ZWQ2</accession>
<dbReference type="OrthoDB" id="445301at2759"/>
<keyword evidence="1" id="KW-0812">Transmembrane</keyword>
<keyword evidence="3" id="KW-1185">Reference proteome</keyword>
<dbReference type="KEGG" id="dpp:DICPUDRAFT_99153"/>
<feature type="transmembrane region" description="Helical" evidence="1">
    <location>
        <begin position="702"/>
        <end position="720"/>
    </location>
</feature>
<dbReference type="Gene3D" id="3.40.630.10">
    <property type="entry name" value="Zn peptidases"/>
    <property type="match status" value="1"/>
</dbReference>
<feature type="transmembrane region" description="Helical" evidence="1">
    <location>
        <begin position="485"/>
        <end position="505"/>
    </location>
</feature>
<keyword evidence="1" id="KW-1133">Transmembrane helix</keyword>
<dbReference type="PANTHER" id="PTHR13304">
    <property type="entry name" value="GLYCOSYLPHOSPHATIDYLINOSITOL ANCHOR ATTACHMENT 1 PROTEIN"/>
    <property type="match status" value="1"/>
</dbReference>
<dbReference type="GO" id="GO:0016255">
    <property type="term" value="P:attachment of GPI anchor to protein"/>
    <property type="evidence" value="ECO:0000318"/>
    <property type="project" value="GO_Central"/>
</dbReference>
<organism evidence="2 3">
    <name type="scientific">Dictyostelium purpureum</name>
    <name type="common">Slime mold</name>
    <dbReference type="NCBI Taxonomy" id="5786"/>
    <lineage>
        <taxon>Eukaryota</taxon>
        <taxon>Amoebozoa</taxon>
        <taxon>Evosea</taxon>
        <taxon>Eumycetozoa</taxon>
        <taxon>Dictyostelia</taxon>
        <taxon>Dictyosteliales</taxon>
        <taxon>Dictyosteliaceae</taxon>
        <taxon>Dictyostelium</taxon>
    </lineage>
</organism>
<dbReference type="STRING" id="5786.F0ZWQ2"/>
<proteinExistence type="predicted"/>
<dbReference type="RefSeq" id="XP_003291845.1">
    <property type="nucleotide sequence ID" value="XM_003291797.1"/>
</dbReference>
<sequence length="724" mass="81409">MAKKKVNTLLYIIGIILYFLGIASIYYYPKNANNTYLSENALMPGTARVTFDYSDGSKITQYSNDFLVHISQYNKRFTDGTVDPFKRSKSCSEWIVSQLKEMGLEAYIHKYNLNQNSYSNHYFNQSLGEEGYNVYAVLRAPKSDGRESIVISASFNSSEDTNIVSSTGQTTTESSVGVALTLFQYLSKKGNIWLAKDLILIISDSYINNIISDSNSFVAGSSAGANNNIGLKSWLHDYHDTSIDSNSNYFPRAGLIQAAINIEANSKKYINDRIYVLAEGSNGQLPNLDLINTIGRLAKREGYSKGIELSATDNNDQLFINHLPSEIRTLGKFMLNQAIGIPTGDHGQFNKYHIDAVTLGVSGKSSTLGSRVLIGTIRSLNNLLEKFHQSFYYYLLPSPYLYVSIGEYMISLGLIIAPLAFRVVYLLVSLSNIFTSPTLFTVNKKKKTDDDGDEKPITDQKPQKKRKNLFEKLGSFKCLDSPKDIIYSVSINTIFQLIGIALFSIPQTFTNTTTNILNYLINNEIIGLFGLFGIFYIIIFLVLIPIIDHMFYKNESIITLSEKRLKQKSLKNSNNNNNSINNNNNSNQLYSIQNHLKTESNSYFVFGNLPLLIFIATVSLLNFSFCTLAAVLSIPLCFISLLGKCSADCNSVVKLFRKTIVFILLLCFSPPVIFYLFSHFVLNQNVFVLLSTIIQQYDQYSNLFFPFLTLVYIPLNLSILKINL</sequence>
<gene>
    <name evidence="2" type="ORF">DICPUDRAFT_99153</name>
</gene>
<dbReference type="Proteomes" id="UP000001064">
    <property type="component" value="Unassembled WGS sequence"/>
</dbReference>
<dbReference type="VEuPathDB" id="AmoebaDB:DICPUDRAFT_99153"/>
<dbReference type="Pfam" id="PF04114">
    <property type="entry name" value="Gaa1"/>
    <property type="match status" value="1"/>
</dbReference>
<evidence type="ECO:0000313" key="2">
    <source>
        <dbReference type="EMBL" id="EGC31617.1"/>
    </source>
</evidence>
<feature type="transmembrane region" description="Helical" evidence="1">
    <location>
        <begin position="525"/>
        <end position="547"/>
    </location>
</feature>
<dbReference type="InterPro" id="IPR007246">
    <property type="entry name" value="Gaa1"/>
</dbReference>
<evidence type="ECO:0000256" key="1">
    <source>
        <dbReference type="SAM" id="Phobius"/>
    </source>
</evidence>
<dbReference type="AlphaFoldDB" id="F0ZWQ2"/>